<proteinExistence type="predicted"/>
<dbReference type="PANTHER" id="PTHR45663">
    <property type="entry name" value="GEO12009P1"/>
    <property type="match status" value="1"/>
</dbReference>
<feature type="disulfide bond" description="Redox-active" evidence="5">
    <location>
        <begin position="32"/>
        <end position="35"/>
    </location>
</feature>
<dbReference type="InterPro" id="IPR005746">
    <property type="entry name" value="Thioredoxin"/>
</dbReference>
<sequence>MSAIPVDITDKDFDSFIDRNETAVVEFWDPWCSICSEMAPVYEGLARKYSGKAAFAKLNMRENRKKPEDYEVYVTPTFIFFKNGREIHRLGGLMEPEKLEEDLKEHLLRL</sequence>
<dbReference type="Pfam" id="PF00085">
    <property type="entry name" value="Thioredoxin"/>
    <property type="match status" value="1"/>
</dbReference>
<comment type="caution">
    <text evidence="7">The sequence shown here is derived from an EMBL/GenBank/DDBJ whole genome shotgun (WGS) entry which is preliminary data.</text>
</comment>
<dbReference type="GO" id="GO:0005737">
    <property type="term" value="C:cytoplasm"/>
    <property type="evidence" value="ECO:0007669"/>
    <property type="project" value="TreeGrafter"/>
</dbReference>
<gene>
    <name evidence="7" type="ORF">Metus_0543</name>
</gene>
<accession>A0A3S3REW6</accession>
<protein>
    <recommendedName>
        <fullName evidence="6">Thioredoxin domain-containing protein</fullName>
    </recommendedName>
</protein>
<name>A0A3S3REW6_METS7</name>
<evidence type="ECO:0000256" key="4">
    <source>
        <dbReference type="ARBA" id="ARBA00023284"/>
    </source>
</evidence>
<dbReference type="AlphaFoldDB" id="A0A3S3REW6"/>
<evidence type="ECO:0000313" key="8">
    <source>
        <dbReference type="Proteomes" id="UP000288215"/>
    </source>
</evidence>
<dbReference type="PIRSF" id="PIRSF000077">
    <property type="entry name" value="Thioredoxin"/>
    <property type="match status" value="1"/>
</dbReference>
<feature type="domain" description="Thioredoxin" evidence="6">
    <location>
        <begin position="1"/>
        <end position="108"/>
    </location>
</feature>
<reference evidence="7 8" key="1">
    <citation type="submission" date="2018-12" db="EMBL/GenBank/DDBJ databases">
        <title>The complete genome of the methanogenic archaea of the candidate phylum Verstraetearchaeota, obtained from the metagenome of underground thermal water.</title>
        <authorList>
            <person name="Kadnikov V.V."/>
            <person name="Mardanov A.V."/>
            <person name="Beletsky A.V."/>
            <person name="Karnachuk O.V."/>
            <person name="Ravin N.V."/>
        </authorList>
    </citation>
    <scope>NUCLEOTIDE SEQUENCE [LARGE SCALE GENOMIC DNA]</scope>
    <source>
        <strain evidence="7">Ch88</strain>
    </source>
</reference>
<dbReference type="GO" id="GO:0015035">
    <property type="term" value="F:protein-disulfide reductase activity"/>
    <property type="evidence" value="ECO:0007669"/>
    <property type="project" value="InterPro"/>
</dbReference>
<evidence type="ECO:0000256" key="1">
    <source>
        <dbReference type="ARBA" id="ARBA00022448"/>
    </source>
</evidence>
<dbReference type="InterPro" id="IPR036249">
    <property type="entry name" value="Thioredoxin-like_sf"/>
</dbReference>
<keyword evidence="2" id="KW-0249">Electron transport</keyword>
<dbReference type="InterPro" id="IPR013766">
    <property type="entry name" value="Thioredoxin_domain"/>
</dbReference>
<dbReference type="PROSITE" id="PS51352">
    <property type="entry name" value="THIOREDOXIN_2"/>
    <property type="match status" value="1"/>
</dbReference>
<dbReference type="EMBL" id="RXGA01000002">
    <property type="protein sequence ID" value="RWX73764.1"/>
    <property type="molecule type" value="Genomic_DNA"/>
</dbReference>
<evidence type="ECO:0000313" key="7">
    <source>
        <dbReference type="EMBL" id="RWX73764.1"/>
    </source>
</evidence>
<evidence type="ECO:0000256" key="5">
    <source>
        <dbReference type="PIRSR" id="PIRSR000077-4"/>
    </source>
</evidence>
<dbReference type="Proteomes" id="UP000288215">
    <property type="component" value="Unassembled WGS sequence"/>
</dbReference>
<dbReference type="PANTHER" id="PTHR45663:SF11">
    <property type="entry name" value="GEO12009P1"/>
    <property type="match status" value="1"/>
</dbReference>
<evidence type="ECO:0000256" key="2">
    <source>
        <dbReference type="ARBA" id="ARBA00022982"/>
    </source>
</evidence>
<evidence type="ECO:0000256" key="3">
    <source>
        <dbReference type="ARBA" id="ARBA00023157"/>
    </source>
</evidence>
<dbReference type="Gene3D" id="3.40.30.10">
    <property type="entry name" value="Glutaredoxin"/>
    <property type="match status" value="1"/>
</dbReference>
<keyword evidence="4 5" id="KW-0676">Redox-active center</keyword>
<dbReference type="SUPFAM" id="SSF52833">
    <property type="entry name" value="Thioredoxin-like"/>
    <property type="match status" value="1"/>
</dbReference>
<keyword evidence="1" id="KW-0813">Transport</keyword>
<keyword evidence="3 5" id="KW-1015">Disulfide bond</keyword>
<organism evidence="7 8">
    <name type="scientific">Methanosuratincola subterraneus</name>
    <dbReference type="NCBI Taxonomy" id="2593994"/>
    <lineage>
        <taxon>Archaea</taxon>
        <taxon>Thermoproteota</taxon>
        <taxon>Methanosuratincolia</taxon>
        <taxon>Candidatus Methanomethylicales</taxon>
        <taxon>Candidatus Methanomethylicaceae</taxon>
        <taxon>Candidatus Methanosuratincola (ex Vanwonterghem et al. 2016)</taxon>
    </lineage>
</organism>
<evidence type="ECO:0000259" key="6">
    <source>
        <dbReference type="PROSITE" id="PS51352"/>
    </source>
</evidence>
<dbReference type="CDD" id="cd02947">
    <property type="entry name" value="TRX_family"/>
    <property type="match status" value="1"/>
</dbReference>